<dbReference type="AlphaFoldDB" id="A0A9P8AA48"/>
<comment type="subcellular location">
    <subcellularLocation>
        <location evidence="1">Membrane</location>
        <topology evidence="1">Multi-pass membrane protein</topology>
    </subcellularLocation>
</comment>
<dbReference type="KEGG" id="more:E1B28_006790"/>
<dbReference type="PANTHER" id="PTHR42718:SF9">
    <property type="entry name" value="MAJOR FACILITATOR SUPERFAMILY MULTIDRUG TRANSPORTER MFSC"/>
    <property type="match status" value="1"/>
</dbReference>
<comment type="caution">
    <text evidence="7">The sequence shown here is derived from an EMBL/GenBank/DDBJ whole genome shotgun (WGS) entry which is preliminary data.</text>
</comment>
<evidence type="ECO:0000256" key="4">
    <source>
        <dbReference type="ARBA" id="ARBA00022989"/>
    </source>
</evidence>
<keyword evidence="3 6" id="KW-0812">Transmembrane</keyword>
<keyword evidence="8" id="KW-1185">Reference proteome</keyword>
<dbReference type="GO" id="GO:0016020">
    <property type="term" value="C:membrane"/>
    <property type="evidence" value="ECO:0007669"/>
    <property type="project" value="UniProtKB-SubCell"/>
</dbReference>
<keyword evidence="4 6" id="KW-1133">Transmembrane helix</keyword>
<sequence length="251" mass="28037">MSLGHRKLFQTPHHRCYHLCRCRRPGTIASPRARFCDRKGQKVQTTGPIRGAFTHMGLILFIFGVTTGSVNGWNTARCLAPLIISFFLISAFFLWEARLPEDMATIPPNLWNYTNFAVLVLCGTTIPFNWWGCVQLLFSWIWQDVYGWTPIQVALRFLPLGVLGFPVIAIANVMQQKLPLKWVIFAGQVIGIVGTVLLPFADSPQHYWRFAFPGFVLGTTGMTIIFATVNIAVFAVTPPEKAGVVGSIIIL</sequence>
<dbReference type="Proteomes" id="UP001049176">
    <property type="component" value="Chromosome 3"/>
</dbReference>
<feature type="transmembrane region" description="Helical" evidence="6">
    <location>
        <begin position="116"/>
        <end position="141"/>
    </location>
</feature>
<reference evidence="7" key="1">
    <citation type="journal article" date="2021" name="Genome Biol. Evol.">
        <title>The assembled and annotated genome of the fairy-ring fungus Marasmius oreades.</title>
        <authorList>
            <person name="Hiltunen M."/>
            <person name="Ament-Velasquez S.L."/>
            <person name="Johannesson H."/>
        </authorList>
    </citation>
    <scope>NUCLEOTIDE SEQUENCE</scope>
    <source>
        <strain evidence="7">03SP1</strain>
    </source>
</reference>
<feature type="transmembrane region" description="Helical" evidence="6">
    <location>
        <begin position="153"/>
        <end position="173"/>
    </location>
</feature>
<dbReference type="RefSeq" id="XP_043012586.1">
    <property type="nucleotide sequence ID" value="XM_043151490.1"/>
</dbReference>
<proteinExistence type="predicted"/>
<dbReference type="PANTHER" id="PTHR42718">
    <property type="entry name" value="MAJOR FACILITATOR SUPERFAMILY MULTIDRUG TRANSPORTER MFSC"/>
    <property type="match status" value="1"/>
</dbReference>
<organism evidence="7 8">
    <name type="scientific">Marasmius oreades</name>
    <name type="common">fairy-ring Marasmius</name>
    <dbReference type="NCBI Taxonomy" id="181124"/>
    <lineage>
        <taxon>Eukaryota</taxon>
        <taxon>Fungi</taxon>
        <taxon>Dikarya</taxon>
        <taxon>Basidiomycota</taxon>
        <taxon>Agaricomycotina</taxon>
        <taxon>Agaricomycetes</taxon>
        <taxon>Agaricomycetidae</taxon>
        <taxon>Agaricales</taxon>
        <taxon>Marasmiineae</taxon>
        <taxon>Marasmiaceae</taxon>
        <taxon>Marasmius</taxon>
    </lineage>
</organism>
<dbReference type="InterPro" id="IPR036259">
    <property type="entry name" value="MFS_trans_sf"/>
</dbReference>
<evidence type="ECO:0000313" key="7">
    <source>
        <dbReference type="EMBL" id="KAG7096116.1"/>
    </source>
</evidence>
<gene>
    <name evidence="7" type="ORF">E1B28_006790</name>
</gene>
<dbReference type="SUPFAM" id="SSF103473">
    <property type="entry name" value="MFS general substrate transporter"/>
    <property type="match status" value="1"/>
</dbReference>
<dbReference type="OrthoDB" id="440755at2759"/>
<dbReference type="Gene3D" id="1.20.1250.20">
    <property type="entry name" value="MFS general substrate transporter like domains"/>
    <property type="match status" value="1"/>
</dbReference>
<dbReference type="EMBL" id="CM032183">
    <property type="protein sequence ID" value="KAG7096116.1"/>
    <property type="molecule type" value="Genomic_DNA"/>
</dbReference>
<evidence type="ECO:0000256" key="2">
    <source>
        <dbReference type="ARBA" id="ARBA00022448"/>
    </source>
</evidence>
<evidence type="ECO:0000256" key="1">
    <source>
        <dbReference type="ARBA" id="ARBA00004141"/>
    </source>
</evidence>
<dbReference type="GeneID" id="66075866"/>
<keyword evidence="2" id="KW-0813">Transport</keyword>
<feature type="transmembrane region" description="Helical" evidence="6">
    <location>
        <begin position="207"/>
        <end position="233"/>
    </location>
</feature>
<evidence type="ECO:0000256" key="5">
    <source>
        <dbReference type="ARBA" id="ARBA00023136"/>
    </source>
</evidence>
<feature type="transmembrane region" description="Helical" evidence="6">
    <location>
        <begin position="52"/>
        <end position="73"/>
    </location>
</feature>
<name>A0A9P8AA48_9AGAR</name>
<evidence type="ECO:0000313" key="8">
    <source>
        <dbReference type="Proteomes" id="UP001049176"/>
    </source>
</evidence>
<evidence type="ECO:0000256" key="6">
    <source>
        <dbReference type="SAM" id="Phobius"/>
    </source>
</evidence>
<feature type="transmembrane region" description="Helical" evidence="6">
    <location>
        <begin position="79"/>
        <end position="95"/>
    </location>
</feature>
<protein>
    <submittedName>
        <fullName evidence="7">Uncharacterized protein</fullName>
    </submittedName>
</protein>
<evidence type="ECO:0000256" key="3">
    <source>
        <dbReference type="ARBA" id="ARBA00022692"/>
    </source>
</evidence>
<accession>A0A9P8AA48</accession>
<feature type="transmembrane region" description="Helical" evidence="6">
    <location>
        <begin position="180"/>
        <end position="201"/>
    </location>
</feature>
<keyword evidence="5 6" id="KW-0472">Membrane</keyword>